<comment type="similarity">
    <text evidence="2 6">Belongs to the RRF family.</text>
</comment>
<dbReference type="FunFam" id="1.10.132.20:FF:000001">
    <property type="entry name" value="Ribosome-recycling factor"/>
    <property type="match status" value="1"/>
</dbReference>
<keyword evidence="4 6" id="KW-0648">Protein biosynthesis</keyword>
<dbReference type="HAMAP" id="MF_00040">
    <property type="entry name" value="RRF"/>
    <property type="match status" value="1"/>
</dbReference>
<evidence type="ECO:0000256" key="5">
    <source>
        <dbReference type="ARBA" id="ARBA00025050"/>
    </source>
</evidence>
<dbReference type="PANTHER" id="PTHR20982">
    <property type="entry name" value="RIBOSOME RECYCLING FACTOR"/>
    <property type="match status" value="1"/>
</dbReference>
<dbReference type="InterPro" id="IPR023584">
    <property type="entry name" value="Ribosome_recyc_fac_dom"/>
</dbReference>
<dbReference type="SUPFAM" id="SSF55194">
    <property type="entry name" value="Ribosome recycling factor, RRF"/>
    <property type="match status" value="1"/>
</dbReference>
<evidence type="ECO:0000259" key="7">
    <source>
        <dbReference type="Pfam" id="PF01765"/>
    </source>
</evidence>
<dbReference type="GO" id="GO:0005737">
    <property type="term" value="C:cytoplasm"/>
    <property type="evidence" value="ECO:0007669"/>
    <property type="project" value="UniProtKB-SubCell"/>
</dbReference>
<dbReference type="EMBL" id="MAAO01000004">
    <property type="protein sequence ID" value="OUR98957.1"/>
    <property type="molecule type" value="Genomic_DNA"/>
</dbReference>
<dbReference type="NCBIfam" id="TIGR00496">
    <property type="entry name" value="frr"/>
    <property type="match status" value="1"/>
</dbReference>
<evidence type="ECO:0000256" key="3">
    <source>
        <dbReference type="ARBA" id="ARBA00022490"/>
    </source>
</evidence>
<sequence length="185" mass="20575">MMDEIKSALDKQMSKAVESLKYQLTKVRTGRASASVLDGVSVDYYGSPTGISQVGQISTPEARLLQIQPFDKTMIATIEKAILGANLGLTPSNDGNLIRIPFPALTEERRKEQVKEIKKNGEDAKIAIRNSRRDQNEVIKKAEKAKEVSEDDSKKFHAEVQTVTDKFVKEVDVVIEAKEKELLSI</sequence>
<organism evidence="8 9">
    <name type="scientific">Halobacteriovorax marinus</name>
    <dbReference type="NCBI Taxonomy" id="97084"/>
    <lineage>
        <taxon>Bacteria</taxon>
        <taxon>Pseudomonadati</taxon>
        <taxon>Bdellovibrionota</taxon>
        <taxon>Bacteriovoracia</taxon>
        <taxon>Bacteriovoracales</taxon>
        <taxon>Halobacteriovoraceae</taxon>
        <taxon>Halobacteriovorax</taxon>
    </lineage>
</organism>
<comment type="function">
    <text evidence="5 6">Responsible for the release of ribosomes from messenger RNA at the termination of protein biosynthesis. May increase the efficiency of translation by recycling ribosomes from one round of translation to another.</text>
</comment>
<dbReference type="Gene3D" id="1.10.132.20">
    <property type="entry name" value="Ribosome-recycling factor"/>
    <property type="match status" value="1"/>
</dbReference>
<dbReference type="CDD" id="cd00520">
    <property type="entry name" value="RRF"/>
    <property type="match status" value="1"/>
</dbReference>
<dbReference type="PANTHER" id="PTHR20982:SF3">
    <property type="entry name" value="MITOCHONDRIAL RIBOSOME RECYCLING FACTOR PSEUDO 1"/>
    <property type="match status" value="1"/>
</dbReference>
<dbReference type="FunFam" id="3.30.1360.40:FF:000001">
    <property type="entry name" value="Ribosome-recycling factor"/>
    <property type="match status" value="1"/>
</dbReference>
<dbReference type="Pfam" id="PF01765">
    <property type="entry name" value="RRF"/>
    <property type="match status" value="1"/>
</dbReference>
<name>A0A1Y5FBM9_9BACT</name>
<protein>
    <recommendedName>
        <fullName evidence="6">Ribosome-recycling factor</fullName>
        <shortName evidence="6">RRF</shortName>
    </recommendedName>
    <alternativeName>
        <fullName evidence="6">Ribosome-releasing factor</fullName>
    </alternativeName>
</protein>
<dbReference type="Proteomes" id="UP000196531">
    <property type="component" value="Unassembled WGS sequence"/>
</dbReference>
<comment type="subcellular location">
    <subcellularLocation>
        <location evidence="1 6">Cytoplasm</location>
    </subcellularLocation>
</comment>
<reference evidence="9" key="1">
    <citation type="journal article" date="2017" name="Proc. Natl. Acad. Sci. U.S.A.">
        <title>Simulation of Deepwater Horizon oil plume reveals substrate specialization within a complex community of hydrocarbon-degraders.</title>
        <authorList>
            <person name="Hu P."/>
            <person name="Dubinsky E.A."/>
            <person name="Probst A.J."/>
            <person name="Wang J."/>
            <person name="Sieber C.M.K."/>
            <person name="Tom L.M."/>
            <person name="Gardinali P."/>
            <person name="Banfield J.F."/>
            <person name="Atlas R.M."/>
            <person name="Andersen G.L."/>
        </authorList>
    </citation>
    <scope>NUCLEOTIDE SEQUENCE [LARGE SCALE GENOMIC DNA]</scope>
</reference>
<evidence type="ECO:0000313" key="9">
    <source>
        <dbReference type="Proteomes" id="UP000196531"/>
    </source>
</evidence>
<dbReference type="GO" id="GO:0043023">
    <property type="term" value="F:ribosomal large subunit binding"/>
    <property type="evidence" value="ECO:0007669"/>
    <property type="project" value="TreeGrafter"/>
</dbReference>
<gene>
    <name evidence="6" type="primary">frr</name>
    <name evidence="8" type="ORF">A9Q84_05965</name>
</gene>
<evidence type="ECO:0000256" key="2">
    <source>
        <dbReference type="ARBA" id="ARBA00005912"/>
    </source>
</evidence>
<proteinExistence type="inferred from homology"/>
<dbReference type="InterPro" id="IPR002661">
    <property type="entry name" value="Ribosome_recyc_fac"/>
</dbReference>
<dbReference type="Gene3D" id="3.30.1360.40">
    <property type="match status" value="1"/>
</dbReference>
<evidence type="ECO:0000256" key="1">
    <source>
        <dbReference type="ARBA" id="ARBA00004496"/>
    </source>
</evidence>
<accession>A0A1Y5FBM9</accession>
<dbReference type="InterPro" id="IPR036191">
    <property type="entry name" value="RRF_sf"/>
</dbReference>
<evidence type="ECO:0000256" key="4">
    <source>
        <dbReference type="ARBA" id="ARBA00022917"/>
    </source>
</evidence>
<dbReference type="AlphaFoldDB" id="A0A1Y5FBM9"/>
<evidence type="ECO:0000256" key="6">
    <source>
        <dbReference type="HAMAP-Rule" id="MF_00040"/>
    </source>
</evidence>
<dbReference type="GO" id="GO:0006415">
    <property type="term" value="P:translational termination"/>
    <property type="evidence" value="ECO:0007669"/>
    <property type="project" value="UniProtKB-UniRule"/>
</dbReference>
<comment type="caution">
    <text evidence="8">The sequence shown here is derived from an EMBL/GenBank/DDBJ whole genome shotgun (WGS) entry which is preliminary data.</text>
</comment>
<keyword evidence="3 6" id="KW-0963">Cytoplasm</keyword>
<evidence type="ECO:0000313" key="8">
    <source>
        <dbReference type="EMBL" id="OUR98957.1"/>
    </source>
</evidence>
<feature type="domain" description="Ribosome recycling factor" evidence="7">
    <location>
        <begin position="20"/>
        <end position="183"/>
    </location>
</feature>